<dbReference type="InterPro" id="IPR050300">
    <property type="entry name" value="GDXG_lipolytic_enzyme"/>
</dbReference>
<sequence length="325" mass="34918">MTRRIIHDSLNTPARAIPVPTSVSAEAQEFLAQGLMSAPPYPPLGDVNAWKQRIAETEQAMRPMYLHRAANVGADVEETMAEGVPVFVVTPPNTSIDDDRVFLDIHGGALIQGGGETCRLNGIATAGQVGARTWAVDYRMPPDHPYPAPLDDCVAAYRAVLREHHPSRVIIGGGSAGANLAAALILRARDEGLPLPAAAVLLTPELDLTESGDTFQTNAAVDIVGNQSLMPVNRLYAGGHDLAHPYLSPLFADLKEGFPPTLLTAGTRDVFLSNAVRMHRALRAAEVPTELHVFEAAPHGGFFGTAPEDALVDREVRQFVDKHWV</sequence>
<dbReference type="Gene3D" id="3.40.50.1820">
    <property type="entry name" value="alpha/beta hydrolase"/>
    <property type="match status" value="1"/>
</dbReference>
<dbReference type="EMBL" id="FZOW01000015">
    <property type="protein sequence ID" value="SNT36986.1"/>
    <property type="molecule type" value="Genomic_DNA"/>
</dbReference>
<dbReference type="InterPro" id="IPR029058">
    <property type="entry name" value="AB_hydrolase_fold"/>
</dbReference>
<evidence type="ECO:0000313" key="5">
    <source>
        <dbReference type="Proteomes" id="UP000198327"/>
    </source>
</evidence>
<dbReference type="OrthoDB" id="3181909at2"/>
<dbReference type="Proteomes" id="UP000198327">
    <property type="component" value="Unassembled WGS sequence"/>
</dbReference>
<proteinExistence type="inferred from homology"/>
<evidence type="ECO:0000256" key="2">
    <source>
        <dbReference type="ARBA" id="ARBA00022801"/>
    </source>
</evidence>
<organism evidence="4 5">
    <name type="scientific">Rhodococcoides kyotonense</name>
    <dbReference type="NCBI Taxonomy" id="398843"/>
    <lineage>
        <taxon>Bacteria</taxon>
        <taxon>Bacillati</taxon>
        <taxon>Actinomycetota</taxon>
        <taxon>Actinomycetes</taxon>
        <taxon>Mycobacteriales</taxon>
        <taxon>Nocardiaceae</taxon>
        <taxon>Rhodococcoides</taxon>
    </lineage>
</organism>
<evidence type="ECO:0000256" key="1">
    <source>
        <dbReference type="ARBA" id="ARBA00010515"/>
    </source>
</evidence>
<dbReference type="GO" id="GO:0004806">
    <property type="term" value="F:triacylglycerol lipase activity"/>
    <property type="evidence" value="ECO:0007669"/>
    <property type="project" value="TreeGrafter"/>
</dbReference>
<dbReference type="InterPro" id="IPR013094">
    <property type="entry name" value="AB_hydrolase_3"/>
</dbReference>
<dbReference type="PANTHER" id="PTHR48081:SF30">
    <property type="entry name" value="ACETYL-HYDROLASE LIPR-RELATED"/>
    <property type="match status" value="1"/>
</dbReference>
<dbReference type="AlphaFoldDB" id="A0A239M2S0"/>
<keyword evidence="2" id="KW-0378">Hydrolase</keyword>
<protein>
    <submittedName>
        <fullName evidence="4">Acetyl esterase/lipase</fullName>
    </submittedName>
</protein>
<feature type="domain" description="Alpha/beta hydrolase fold-3" evidence="3">
    <location>
        <begin position="103"/>
        <end position="300"/>
    </location>
</feature>
<comment type="similarity">
    <text evidence="1">Belongs to the 'GDXG' lipolytic enzyme family.</text>
</comment>
<name>A0A239M2S0_9NOCA</name>
<gene>
    <name evidence="4" type="ORF">SAMN05421642_115126</name>
</gene>
<dbReference type="PANTHER" id="PTHR48081">
    <property type="entry name" value="AB HYDROLASE SUPERFAMILY PROTEIN C4A8.06C"/>
    <property type="match status" value="1"/>
</dbReference>
<dbReference type="Pfam" id="PF07859">
    <property type="entry name" value="Abhydrolase_3"/>
    <property type="match status" value="1"/>
</dbReference>
<evidence type="ECO:0000259" key="3">
    <source>
        <dbReference type="Pfam" id="PF07859"/>
    </source>
</evidence>
<keyword evidence="5" id="KW-1185">Reference proteome</keyword>
<accession>A0A239M2S0</accession>
<dbReference type="SUPFAM" id="SSF53474">
    <property type="entry name" value="alpha/beta-Hydrolases"/>
    <property type="match status" value="1"/>
</dbReference>
<evidence type="ECO:0000313" key="4">
    <source>
        <dbReference type="EMBL" id="SNT36986.1"/>
    </source>
</evidence>
<reference evidence="5" key="1">
    <citation type="submission" date="2017-06" db="EMBL/GenBank/DDBJ databases">
        <authorList>
            <person name="Varghese N."/>
            <person name="Submissions S."/>
        </authorList>
    </citation>
    <scope>NUCLEOTIDE SEQUENCE [LARGE SCALE GENOMIC DNA]</scope>
    <source>
        <strain evidence="5">JCM 23211</strain>
    </source>
</reference>